<keyword evidence="2" id="KW-0805">Transcription regulation</keyword>
<dbReference type="InterPro" id="IPR007627">
    <property type="entry name" value="RNA_pol_sigma70_r2"/>
</dbReference>
<dbReference type="SUPFAM" id="SSF88659">
    <property type="entry name" value="Sigma3 and sigma4 domains of RNA polymerase sigma factors"/>
    <property type="match status" value="1"/>
</dbReference>
<dbReference type="EMBL" id="DYVS01000301">
    <property type="protein sequence ID" value="HJF72238.1"/>
    <property type="molecule type" value="Genomic_DNA"/>
</dbReference>
<keyword evidence="3" id="KW-0731">Sigma factor</keyword>
<keyword evidence="4" id="KW-0804">Transcription</keyword>
<organism evidence="7 8">
    <name type="scientific">Butyricimonas virosa</name>
    <dbReference type="NCBI Taxonomy" id="544645"/>
    <lineage>
        <taxon>Bacteria</taxon>
        <taxon>Pseudomonadati</taxon>
        <taxon>Bacteroidota</taxon>
        <taxon>Bacteroidia</taxon>
        <taxon>Bacteroidales</taxon>
        <taxon>Odoribacteraceae</taxon>
        <taxon>Butyricimonas</taxon>
    </lineage>
</organism>
<protein>
    <submittedName>
        <fullName evidence="7">RNA polymerase sigma-70 factor</fullName>
    </submittedName>
</protein>
<name>A0A921H7L6_9BACT</name>
<dbReference type="GO" id="GO:0003677">
    <property type="term" value="F:DNA binding"/>
    <property type="evidence" value="ECO:0007669"/>
    <property type="project" value="InterPro"/>
</dbReference>
<feature type="domain" description="RNA polymerase sigma-70 region 2" evidence="5">
    <location>
        <begin position="15"/>
        <end position="80"/>
    </location>
</feature>
<dbReference type="InterPro" id="IPR014327">
    <property type="entry name" value="RNA_pol_sigma70_bacteroid"/>
</dbReference>
<dbReference type="InterPro" id="IPR013324">
    <property type="entry name" value="RNA_pol_sigma_r3/r4-like"/>
</dbReference>
<dbReference type="InterPro" id="IPR036388">
    <property type="entry name" value="WH-like_DNA-bd_sf"/>
</dbReference>
<dbReference type="NCBIfam" id="TIGR02985">
    <property type="entry name" value="Sig70_bacteroi1"/>
    <property type="match status" value="1"/>
</dbReference>
<evidence type="ECO:0000256" key="4">
    <source>
        <dbReference type="ARBA" id="ARBA00023163"/>
    </source>
</evidence>
<comment type="similarity">
    <text evidence="1">Belongs to the sigma-70 factor family. ECF subfamily.</text>
</comment>
<accession>A0A921H7L6</accession>
<dbReference type="AlphaFoldDB" id="A0A921H7L6"/>
<dbReference type="PANTHER" id="PTHR43133">
    <property type="entry name" value="RNA POLYMERASE ECF-TYPE SIGMA FACTO"/>
    <property type="match status" value="1"/>
</dbReference>
<dbReference type="Pfam" id="PF04542">
    <property type="entry name" value="Sigma70_r2"/>
    <property type="match status" value="1"/>
</dbReference>
<dbReference type="InterPro" id="IPR014284">
    <property type="entry name" value="RNA_pol_sigma-70_dom"/>
</dbReference>
<dbReference type="InterPro" id="IPR013325">
    <property type="entry name" value="RNA_pol_sigma_r2"/>
</dbReference>
<feature type="domain" description="RNA polymerase sigma factor 70 region 4 type 2" evidence="6">
    <location>
        <begin position="112"/>
        <end position="162"/>
    </location>
</feature>
<proteinExistence type="inferred from homology"/>
<evidence type="ECO:0000313" key="8">
    <source>
        <dbReference type="Proteomes" id="UP000742098"/>
    </source>
</evidence>
<dbReference type="NCBIfam" id="TIGR02937">
    <property type="entry name" value="sigma70-ECF"/>
    <property type="match status" value="1"/>
</dbReference>
<evidence type="ECO:0000256" key="3">
    <source>
        <dbReference type="ARBA" id="ARBA00023082"/>
    </source>
</evidence>
<evidence type="ECO:0000313" key="7">
    <source>
        <dbReference type="EMBL" id="HJF72238.1"/>
    </source>
</evidence>
<gene>
    <name evidence="7" type="ORF">K8V05_15930</name>
</gene>
<dbReference type="Pfam" id="PF08281">
    <property type="entry name" value="Sigma70_r4_2"/>
    <property type="match status" value="1"/>
</dbReference>
<evidence type="ECO:0000259" key="5">
    <source>
        <dbReference type="Pfam" id="PF04542"/>
    </source>
</evidence>
<dbReference type="InterPro" id="IPR039425">
    <property type="entry name" value="RNA_pol_sigma-70-like"/>
</dbReference>
<reference evidence="7" key="2">
    <citation type="submission" date="2021-09" db="EMBL/GenBank/DDBJ databases">
        <authorList>
            <person name="Gilroy R."/>
        </authorList>
    </citation>
    <scope>NUCLEOTIDE SEQUENCE</scope>
    <source>
        <strain evidence="7">6966</strain>
    </source>
</reference>
<dbReference type="PANTHER" id="PTHR43133:SF46">
    <property type="entry name" value="RNA POLYMERASE SIGMA-70 FACTOR ECF SUBFAMILY"/>
    <property type="match status" value="1"/>
</dbReference>
<reference evidence="7" key="1">
    <citation type="journal article" date="2021" name="PeerJ">
        <title>Extensive microbial diversity within the chicken gut microbiome revealed by metagenomics and culture.</title>
        <authorList>
            <person name="Gilroy R."/>
            <person name="Ravi A."/>
            <person name="Getino M."/>
            <person name="Pursley I."/>
            <person name="Horton D.L."/>
            <person name="Alikhan N.F."/>
            <person name="Baker D."/>
            <person name="Gharbi K."/>
            <person name="Hall N."/>
            <person name="Watson M."/>
            <person name="Adriaenssens E.M."/>
            <person name="Foster-Nyarko E."/>
            <person name="Jarju S."/>
            <person name="Secka A."/>
            <person name="Antonio M."/>
            <person name="Oren A."/>
            <person name="Chaudhuri R.R."/>
            <person name="La Ragione R."/>
            <person name="Hildebrand F."/>
            <person name="Pallen M.J."/>
        </authorList>
    </citation>
    <scope>NUCLEOTIDE SEQUENCE</scope>
    <source>
        <strain evidence="7">6966</strain>
    </source>
</reference>
<dbReference type="Gene3D" id="1.10.1740.10">
    <property type="match status" value="1"/>
</dbReference>
<dbReference type="Gene3D" id="1.10.10.10">
    <property type="entry name" value="Winged helix-like DNA-binding domain superfamily/Winged helix DNA-binding domain"/>
    <property type="match status" value="1"/>
</dbReference>
<dbReference type="GO" id="GO:0016987">
    <property type="term" value="F:sigma factor activity"/>
    <property type="evidence" value="ECO:0007669"/>
    <property type="project" value="UniProtKB-KW"/>
</dbReference>
<comment type="caution">
    <text evidence="7">The sequence shown here is derived from an EMBL/GenBank/DDBJ whole genome shotgun (WGS) entry which is preliminary data.</text>
</comment>
<evidence type="ECO:0000259" key="6">
    <source>
        <dbReference type="Pfam" id="PF08281"/>
    </source>
</evidence>
<evidence type="ECO:0000256" key="2">
    <source>
        <dbReference type="ARBA" id="ARBA00023015"/>
    </source>
</evidence>
<sequence length="179" mass="21256">MSQINRKETRAFKILFEDFYTPLVIYALRFVEEQSTAEDIVQELITDLWESPSKYASFIAFRSFLYHSVRNRCLNYLKHKEVEKRYISYTMAHANASDEDEQQEIEEEVYRLLFKAIRELPEKCKAVFELHLAGKKNEEIASTLQISILTVKSQKQKALRQLKEKMGNLFYILLFLEII</sequence>
<dbReference type="SUPFAM" id="SSF88946">
    <property type="entry name" value="Sigma2 domain of RNA polymerase sigma factors"/>
    <property type="match status" value="1"/>
</dbReference>
<dbReference type="RefSeq" id="WP_302298871.1">
    <property type="nucleotide sequence ID" value="NZ_CATZJU010000010.1"/>
</dbReference>
<dbReference type="InterPro" id="IPR013249">
    <property type="entry name" value="RNA_pol_sigma70_r4_t2"/>
</dbReference>
<evidence type="ECO:0000256" key="1">
    <source>
        <dbReference type="ARBA" id="ARBA00010641"/>
    </source>
</evidence>
<dbReference type="Proteomes" id="UP000742098">
    <property type="component" value="Unassembled WGS sequence"/>
</dbReference>
<dbReference type="GO" id="GO:0006352">
    <property type="term" value="P:DNA-templated transcription initiation"/>
    <property type="evidence" value="ECO:0007669"/>
    <property type="project" value="InterPro"/>
</dbReference>